<dbReference type="PANTHER" id="PTHR43775">
    <property type="entry name" value="FATTY ACID SYNTHASE"/>
    <property type="match status" value="1"/>
</dbReference>
<dbReference type="Pfam" id="PF02801">
    <property type="entry name" value="Ketoacyl-synt_C"/>
    <property type="match status" value="1"/>
</dbReference>
<dbReference type="InterPro" id="IPR049900">
    <property type="entry name" value="PKS_mFAS_DH"/>
</dbReference>
<dbReference type="InParanoid" id="E9EEC1"/>
<dbReference type="InterPro" id="IPR013217">
    <property type="entry name" value="Methyltransf_12"/>
</dbReference>
<keyword evidence="8" id="KW-0012">Acyltransferase</keyword>
<dbReference type="InterPro" id="IPR011032">
    <property type="entry name" value="GroES-like_sf"/>
</dbReference>
<dbReference type="InterPro" id="IPR020806">
    <property type="entry name" value="PKS_PP-bd"/>
</dbReference>
<dbReference type="GO" id="GO:0004312">
    <property type="term" value="F:fatty acid synthase activity"/>
    <property type="evidence" value="ECO:0007669"/>
    <property type="project" value="TreeGrafter"/>
</dbReference>
<dbReference type="Gene3D" id="3.40.50.720">
    <property type="entry name" value="NAD(P)-binding Rossmann-like Domain"/>
    <property type="match status" value="2"/>
</dbReference>
<dbReference type="InterPro" id="IPR020807">
    <property type="entry name" value="PKS_DH"/>
</dbReference>
<dbReference type="GO" id="GO:0004315">
    <property type="term" value="F:3-oxoacyl-[acyl-carrier-protein] synthase activity"/>
    <property type="evidence" value="ECO:0007669"/>
    <property type="project" value="InterPro"/>
</dbReference>
<evidence type="ECO:0000256" key="9">
    <source>
        <dbReference type="PROSITE-ProRule" id="PRU01363"/>
    </source>
</evidence>
<dbReference type="GO" id="GO:0031177">
    <property type="term" value="F:phosphopantetheine binding"/>
    <property type="evidence" value="ECO:0007669"/>
    <property type="project" value="InterPro"/>
</dbReference>
<feature type="region of interest" description="C-terminal hotdog fold" evidence="9">
    <location>
        <begin position="1126"/>
        <end position="1283"/>
    </location>
</feature>
<dbReference type="PROSITE" id="PS52004">
    <property type="entry name" value="KS3_2"/>
    <property type="match status" value="1"/>
</dbReference>
<evidence type="ECO:0000256" key="4">
    <source>
        <dbReference type="ARBA" id="ARBA00022679"/>
    </source>
</evidence>
<dbReference type="SUPFAM" id="SSF52151">
    <property type="entry name" value="FabD/lysophospholipase-like"/>
    <property type="match status" value="1"/>
</dbReference>
<feature type="domain" description="Carrier" evidence="10">
    <location>
        <begin position="2484"/>
        <end position="2561"/>
    </location>
</feature>
<dbReference type="InterPro" id="IPR020843">
    <property type="entry name" value="ER"/>
</dbReference>
<dbReference type="Gene3D" id="3.10.129.110">
    <property type="entry name" value="Polyketide synthase dehydratase"/>
    <property type="match status" value="1"/>
</dbReference>
<proteinExistence type="predicted"/>
<dbReference type="SMART" id="SM00826">
    <property type="entry name" value="PKS_DH"/>
    <property type="match status" value="1"/>
</dbReference>
<dbReference type="CDD" id="cd05195">
    <property type="entry name" value="enoyl_red"/>
    <property type="match status" value="1"/>
</dbReference>
<dbReference type="SUPFAM" id="SSF47336">
    <property type="entry name" value="ACP-like"/>
    <property type="match status" value="1"/>
</dbReference>
<dbReference type="InterPro" id="IPR018201">
    <property type="entry name" value="Ketoacyl_synth_AS"/>
</dbReference>
<dbReference type="InterPro" id="IPR016039">
    <property type="entry name" value="Thiolase-like"/>
</dbReference>
<keyword evidence="7" id="KW-0511">Multifunctional enzyme</keyword>
<dbReference type="InterPro" id="IPR049551">
    <property type="entry name" value="PKS_DH_C"/>
</dbReference>
<dbReference type="SMART" id="SM00823">
    <property type="entry name" value="PKS_PP"/>
    <property type="match status" value="1"/>
</dbReference>
<evidence type="ECO:0000259" key="10">
    <source>
        <dbReference type="PROSITE" id="PS50075"/>
    </source>
</evidence>
<keyword evidence="2" id="KW-0596">Phosphopantetheine</keyword>
<dbReference type="Pfam" id="PF08659">
    <property type="entry name" value="KR"/>
    <property type="match status" value="1"/>
</dbReference>
<dbReference type="InterPro" id="IPR036291">
    <property type="entry name" value="NAD(P)-bd_dom_sf"/>
</dbReference>
<dbReference type="Gene3D" id="1.10.1200.10">
    <property type="entry name" value="ACP-like"/>
    <property type="match status" value="1"/>
</dbReference>
<dbReference type="SUPFAM" id="SSF53335">
    <property type="entry name" value="S-adenosyl-L-methionine-dependent methyltransferases"/>
    <property type="match status" value="1"/>
</dbReference>
<evidence type="ECO:0000256" key="8">
    <source>
        <dbReference type="ARBA" id="ARBA00023315"/>
    </source>
</evidence>
<dbReference type="OrthoDB" id="329835at2759"/>
<dbReference type="CDD" id="cd02440">
    <property type="entry name" value="AdoMet_MTases"/>
    <property type="match status" value="1"/>
</dbReference>
<comment type="caution">
    <text evidence="9">Lacks conserved residue(s) required for the propagation of feature annotation.</text>
</comment>
<dbReference type="GO" id="GO:0006633">
    <property type="term" value="P:fatty acid biosynthetic process"/>
    <property type="evidence" value="ECO:0007669"/>
    <property type="project" value="InterPro"/>
</dbReference>
<dbReference type="InterPro" id="IPR013968">
    <property type="entry name" value="PKS_KR"/>
</dbReference>
<feature type="domain" description="Ketosynthase family 3 (KS3)" evidence="11">
    <location>
        <begin position="9"/>
        <end position="435"/>
    </location>
</feature>
<dbReference type="GO" id="GO:0044550">
    <property type="term" value="P:secondary metabolite biosynthetic process"/>
    <property type="evidence" value="ECO:0007669"/>
    <property type="project" value="TreeGrafter"/>
</dbReference>
<accession>E9EEC1</accession>
<dbReference type="PROSITE" id="PS00606">
    <property type="entry name" value="KS3_1"/>
    <property type="match status" value="1"/>
</dbReference>
<reference evidence="13 14" key="1">
    <citation type="journal article" date="2011" name="PLoS Genet.">
        <title>Genome sequencing and comparative transcriptomics of the model entomopathogenic fungi Metarhizium anisopliae and M. acridum.</title>
        <authorList>
            <person name="Gao Q."/>
            <person name="Jin K."/>
            <person name="Ying S.H."/>
            <person name="Zhang Y."/>
            <person name="Xiao G."/>
            <person name="Shang Y."/>
            <person name="Duan Z."/>
            <person name="Hu X."/>
            <person name="Xie X.Q."/>
            <person name="Zhou G."/>
            <person name="Peng G."/>
            <person name="Luo Z."/>
            <person name="Huang W."/>
            <person name="Wang B."/>
            <person name="Fang W."/>
            <person name="Wang S."/>
            <person name="Zhong Y."/>
            <person name="Ma L.J."/>
            <person name="St Leger R.J."/>
            <person name="Zhao G.P."/>
            <person name="Pei Y."/>
            <person name="Feng M.G."/>
            <person name="Xia Y."/>
            <person name="Wang C."/>
        </authorList>
    </citation>
    <scope>NUCLEOTIDE SEQUENCE [LARGE SCALE GENOMIC DNA]</scope>
    <source>
        <strain evidence="13 14">CQMa 102</strain>
    </source>
</reference>
<dbReference type="InterPro" id="IPR001227">
    <property type="entry name" value="Ac_transferase_dom_sf"/>
</dbReference>
<feature type="region of interest" description="N-terminal hotdog fold" evidence="9">
    <location>
        <begin position="971"/>
        <end position="1104"/>
    </location>
</feature>
<dbReference type="InterPro" id="IPR050091">
    <property type="entry name" value="PKS_NRPS_Biosynth_Enz"/>
</dbReference>
<dbReference type="PROSITE" id="PS52019">
    <property type="entry name" value="PKS_MFAS_DH"/>
    <property type="match status" value="1"/>
</dbReference>
<dbReference type="InterPro" id="IPR016036">
    <property type="entry name" value="Malonyl_transacylase_ACP-bd"/>
</dbReference>
<keyword evidence="14" id="KW-1185">Reference proteome</keyword>
<dbReference type="SUPFAM" id="SSF50129">
    <property type="entry name" value="GroES-like"/>
    <property type="match status" value="1"/>
</dbReference>
<dbReference type="Pfam" id="PF08242">
    <property type="entry name" value="Methyltransf_12"/>
    <property type="match status" value="1"/>
</dbReference>
<dbReference type="InterPro" id="IPR032821">
    <property type="entry name" value="PKS_assoc"/>
</dbReference>
<evidence type="ECO:0000256" key="5">
    <source>
        <dbReference type="ARBA" id="ARBA00022857"/>
    </source>
</evidence>
<dbReference type="Pfam" id="PF00698">
    <property type="entry name" value="Acyl_transf_1"/>
    <property type="match status" value="1"/>
</dbReference>
<dbReference type="Gene3D" id="3.40.50.150">
    <property type="entry name" value="Vaccinia Virus protein VP39"/>
    <property type="match status" value="1"/>
</dbReference>
<dbReference type="InterPro" id="IPR014043">
    <property type="entry name" value="Acyl_transferase_dom"/>
</dbReference>
<evidence type="ECO:0000256" key="7">
    <source>
        <dbReference type="ARBA" id="ARBA00023268"/>
    </source>
</evidence>
<dbReference type="eggNOG" id="KOG1202">
    <property type="taxonomic scope" value="Eukaryota"/>
</dbReference>
<dbReference type="SUPFAM" id="SSF51735">
    <property type="entry name" value="NAD(P)-binding Rossmann-fold domains"/>
    <property type="match status" value="2"/>
</dbReference>
<dbReference type="Gene3D" id="3.90.180.10">
    <property type="entry name" value="Medium-chain alcohol dehydrogenases, catalytic domain"/>
    <property type="match status" value="1"/>
</dbReference>
<dbReference type="Pfam" id="PF00109">
    <property type="entry name" value="ketoacyl-synt"/>
    <property type="match status" value="1"/>
</dbReference>
<dbReference type="CDD" id="cd00833">
    <property type="entry name" value="PKS"/>
    <property type="match status" value="1"/>
</dbReference>
<dbReference type="SMART" id="SM00825">
    <property type="entry name" value="PKS_KS"/>
    <property type="match status" value="1"/>
</dbReference>
<dbReference type="EMBL" id="GL698567">
    <property type="protein sequence ID" value="EFY85749.1"/>
    <property type="molecule type" value="Genomic_DNA"/>
</dbReference>
<dbReference type="InterPro" id="IPR020841">
    <property type="entry name" value="PKS_Beta-ketoAc_synthase_dom"/>
</dbReference>
<keyword evidence="4" id="KW-0808">Transferase</keyword>
<dbReference type="OMA" id="EIACMNS"/>
<dbReference type="InterPro" id="IPR016035">
    <property type="entry name" value="Acyl_Trfase/lysoPLipase"/>
</dbReference>
<dbReference type="PANTHER" id="PTHR43775:SF29">
    <property type="entry name" value="ASPERFURANONE POLYKETIDE SYNTHASE AFOG-RELATED"/>
    <property type="match status" value="1"/>
</dbReference>
<dbReference type="InterPro" id="IPR014030">
    <property type="entry name" value="Ketoacyl_synth_N"/>
</dbReference>
<dbReference type="InterPro" id="IPR029063">
    <property type="entry name" value="SAM-dependent_MTases_sf"/>
</dbReference>
<dbReference type="InterPro" id="IPR042104">
    <property type="entry name" value="PKS_dehydratase_sf"/>
</dbReference>
<name>E9EEC1_METAQ</name>
<comment type="pathway">
    <text evidence="1">Secondary metabolite biosynthesis.</text>
</comment>
<evidence type="ECO:0000313" key="13">
    <source>
        <dbReference type="EMBL" id="EFY85749.1"/>
    </source>
</evidence>
<dbReference type="InterPro" id="IPR049552">
    <property type="entry name" value="PKS_DH_N"/>
</dbReference>
<sequence length="2569" mass="281874">MSSESTPDLDPIAIVGLAAQLPGKATTVQSLWDLILAGESTVSEVPPDRFYIDAFYHPKSDRLSATSTRYGNFLKRDLGAFDAGFFNTPPLEATTMDPAQRILLETAYHALENAGLPMESVAGSDMACYVGASGKDYESLLLKDPDHHAKYTMTGIGTAMLANRVSWYFDLRGPSFTLDTGCSSSIIALHQACAALRAGEADGALVGGSNLSIVPDAGMIPLSNMGFLSPDGRCWSFDSRANGFGRADGQGFIVLKRLSDAVREGLVVRAIVRSTAINQDGRTPGLTMPSAEAQVSNVMAAYKAAGLDLGSTTYFEAHGTGTQVGDMIEATAIHRAFNTSSEKPLYIGSVKANIGHLEAAAGLGGVFKSIFMLETGLIPGDACSGTGKPNPQIPFQEWGLRLTPTTIPWPRSGLRRISLNSFGYGGSNAHAILDDALNYCSKRGIVAHHLTTADNLNTFCHANFHSNGNLNGHTNGYTNSRSIHHANGVDGLIDANLSSEKSVTRIFMLSAADENGIDRLTTRLEDHFRCQGPMTKKKAGRYLASLAYTLSDRRSKLPWKSFFLSNSISDLQENLATRVSKPTRSPLASHLTFVFSGQGANYAKMGIDLIPVYKVYRESIEKSDRLMRDLGSDWSLLDELHRENENTRVFIPKFSQPLSTALQIALFDLVESWGLCANAVIGHSSGEISAAYAIGALSHKSAIQVAYFRGVVADKMEKSGNVDGSMASVGLSEEEIAPYIADLETKYGRQCVQVACVNSNLNVTLSGQRTALVALGDQLAKKNIFCRPLAITVPYHSIHMNLVADEYLRHMGSLEPKQPRQPFSKEMEKGNRIMMFSSVTKDNMSLEALRDPQYWVDNLLGRVNFYPAMKKLISSAAQAEGGYGQMLEVAPHAVLQRSIRDILVSLNQDKNFELACRNIPVNINSVNNPLLDNSVVAPLTTLPNYPFNHSQSYWHESRISVNHRFRKYPRHELLGCRAVDWNPLEPRWRNIMAVSDIPWLQEPALDDSVILNPAALLTLPIEALRQLYNYDTSFSEYELRNVSFGSPLIFTVNRKEIEVQTALKQMAPVDNSLRCMYTFTLYAWETDEPRVLCSGTLSGKHLNQYHRPDTGTLRQEWLDKYATECTESVEPKVFYKNMGAMGYLAGPAFQKASSNFKFNVQEGKAIVGIDLSRNGAHVTGTGEDDYFMHPTSLETIFQISKAAIAMGGLKKIPRLYPTTLKSIIISGKFKRSTQPALCLTSKINRKCFRDLETSIIGIDVEDLEEIIVVNGLSEGSDYNLDSYQAEPDLYISSILWKPDISRLSTEQIVEYLDASTKEFGHAASTKIDVDLQELISLDAVREALHAVDQEKAKSLPDFLQRYYAWMQAVWNYEKYTSLLAAHPRLANPETRPAYVEEFIARNPTGELLSETSKAIVPILQGKMNGLDFLFNCGLADRFYSSSVHDLAYNRISSFVDLKAHKNPELKILEIGAGTGGATRPVLQALSSLGANKGVLRFSEYCFTDISPAFFEKAQESFSYKLPRMVFKVLDIEKDPGSQGFEENKYDIIIASLVLHATTSLRRTLRHVRSLLNDGGQLILYETTGTETSRVGLTFGLVPGWWLGAEPERRLTPCVSTEGWHKALVDADFLGIDFDLPDHDTNDHKSQSVLVATAKLADPRSDTAPRDVILVVDDKESEQIILAEQIRHIGNKVEFLHFSVKTMRQLTTDSSQNATYVFLLESRNSFLKDMSESDFDLMKLLLTQKGVRVIWVTNGCGLRAANPEFGMFTGLGRTLTTERLDCRYTELSFEESDAKALGPVIFSTLYRSFDAHVLHEPEISYRKGLFHVPRVMTSTTLNQHLKDQIICPEPELATLKSNNGRALALSIQEPGNLDSIYFKDMPNAKAPLASDEILIKIKALGLSMPDYLIATGEKAGAGFGNEFSGIITDAGPKTGFATGDCVYGYCLSGAVGTYIRTEASTVARMSPSLSFIEAAGLPYACYTAYYAIIKMSRLQASDRILIHSGTSPAGLACAQMAVGLDATVYMTVDDQEQLDMVTNLVNIPRDRVYTHKDRILAEFDIILNLANSAEHFSSWLNITDGGRFIEASDVEGRVKQSIEQACDGSVTYTRLAIRSILENAMRAQSGGMLSAATQLVTEPAETICLPSPEVFSIADLKAAIERVRTCRNGAKVVVNMDEGATVAVVPAPRVPHKFKEQATYVVAGGFGGLGRALIPWMAERGARNFIVLSRSGCSSEAARSLVTDMADKGVRIESPKCDLTSVDSVRAAVNSVRDTMPAIKGCLQAAMVLSDVVFENMTHSHWMEATRPKVQGTWSLHSVLPRGMDFFIMLSSIAGIMGSPGQSNYAAGNTFQDALARHRRAQGEHGIALDLGAISGVGAAAERNLDDELERRGMGSMPKPDLLACLEYCLSPSLDGYPEVTQMVTGLGYFASLSQEAKEDIAWSHKPLFSALRQTTRKGGAEDEETYKRLISPSILLKEAQEDSHATNVVLGSLKAKLSRVLSVSVDDIDASLPVYASGVDSLTALEIKNWFSKEIGVDVPVSELMRDQSLFALASHAARNSEFRTFKQG</sequence>
<dbReference type="InterPro" id="IPR014031">
    <property type="entry name" value="Ketoacyl_synth_C"/>
</dbReference>
<evidence type="ECO:0000256" key="6">
    <source>
        <dbReference type="ARBA" id="ARBA00023002"/>
    </source>
</evidence>
<evidence type="ECO:0000259" key="12">
    <source>
        <dbReference type="PROSITE" id="PS52019"/>
    </source>
</evidence>
<dbReference type="Pfam" id="PF21089">
    <property type="entry name" value="PKS_DH_N"/>
    <property type="match status" value="1"/>
</dbReference>
<dbReference type="HOGENOM" id="CLU_000022_31_0_1"/>
<protein>
    <submittedName>
        <fullName evidence="13">Phenolpthiocerol synthesis polyketide synthase ppsA</fullName>
    </submittedName>
</protein>
<dbReference type="SMART" id="SM00829">
    <property type="entry name" value="PKS_ER"/>
    <property type="match status" value="1"/>
</dbReference>
<dbReference type="SMART" id="SM00822">
    <property type="entry name" value="PKS_KR"/>
    <property type="match status" value="1"/>
</dbReference>
<dbReference type="Pfam" id="PF16197">
    <property type="entry name" value="KAsynt_C_assoc"/>
    <property type="match status" value="1"/>
</dbReference>
<evidence type="ECO:0000256" key="3">
    <source>
        <dbReference type="ARBA" id="ARBA00022553"/>
    </source>
</evidence>
<evidence type="ECO:0000256" key="2">
    <source>
        <dbReference type="ARBA" id="ARBA00022450"/>
    </source>
</evidence>
<dbReference type="PROSITE" id="PS50075">
    <property type="entry name" value="CARRIER"/>
    <property type="match status" value="1"/>
</dbReference>
<dbReference type="SMART" id="SM00827">
    <property type="entry name" value="PKS_AT"/>
    <property type="match status" value="1"/>
</dbReference>
<evidence type="ECO:0000259" key="11">
    <source>
        <dbReference type="PROSITE" id="PS52004"/>
    </source>
</evidence>
<organism evidence="14">
    <name type="scientific">Metarhizium acridum (strain CQMa 102)</name>
    <dbReference type="NCBI Taxonomy" id="655827"/>
    <lineage>
        <taxon>Eukaryota</taxon>
        <taxon>Fungi</taxon>
        <taxon>Dikarya</taxon>
        <taxon>Ascomycota</taxon>
        <taxon>Pezizomycotina</taxon>
        <taxon>Sordariomycetes</taxon>
        <taxon>Hypocreomycetidae</taxon>
        <taxon>Hypocreales</taxon>
        <taxon>Clavicipitaceae</taxon>
        <taxon>Metarhizium</taxon>
    </lineage>
</organism>
<dbReference type="Gene3D" id="3.40.366.10">
    <property type="entry name" value="Malonyl-Coenzyme A Acyl Carrier Protein, domain 2"/>
    <property type="match status" value="1"/>
</dbReference>
<keyword evidence="3" id="KW-0597">Phosphoprotein</keyword>
<dbReference type="Proteomes" id="UP000002499">
    <property type="component" value="Unassembled WGS sequence"/>
</dbReference>
<dbReference type="Pfam" id="PF14765">
    <property type="entry name" value="PS-DH"/>
    <property type="match status" value="1"/>
</dbReference>
<keyword evidence="5" id="KW-0521">NADP</keyword>
<dbReference type="Pfam" id="PF00550">
    <property type="entry name" value="PP-binding"/>
    <property type="match status" value="1"/>
</dbReference>
<gene>
    <name evidence="13" type="ORF">MAC_08219</name>
</gene>
<dbReference type="InterPro" id="IPR057326">
    <property type="entry name" value="KR_dom"/>
</dbReference>
<dbReference type="GO" id="GO:0016491">
    <property type="term" value="F:oxidoreductase activity"/>
    <property type="evidence" value="ECO:0007669"/>
    <property type="project" value="UniProtKB-KW"/>
</dbReference>
<dbReference type="InterPro" id="IPR036736">
    <property type="entry name" value="ACP-like_sf"/>
</dbReference>
<dbReference type="SUPFAM" id="SSF55048">
    <property type="entry name" value="Probable ACP-binding domain of malonyl-CoA ACP transacylase"/>
    <property type="match status" value="1"/>
</dbReference>
<evidence type="ECO:0000256" key="1">
    <source>
        <dbReference type="ARBA" id="ARBA00005179"/>
    </source>
</evidence>
<evidence type="ECO:0000313" key="14">
    <source>
        <dbReference type="Proteomes" id="UP000002499"/>
    </source>
</evidence>
<dbReference type="SUPFAM" id="SSF53901">
    <property type="entry name" value="Thiolase-like"/>
    <property type="match status" value="1"/>
</dbReference>
<dbReference type="InterPro" id="IPR009081">
    <property type="entry name" value="PP-bd_ACP"/>
</dbReference>
<dbReference type="STRING" id="655827.E9EEC1"/>
<keyword evidence="6" id="KW-0560">Oxidoreductase</keyword>
<dbReference type="Gene3D" id="3.40.47.10">
    <property type="match status" value="1"/>
</dbReference>
<feature type="domain" description="PKS/mFAS DH" evidence="12">
    <location>
        <begin position="971"/>
        <end position="1283"/>
    </location>
</feature>